<organism evidence="1 2">
    <name type="scientific">Vitis vinifera</name>
    <name type="common">Grape</name>
    <dbReference type="NCBI Taxonomy" id="29760"/>
    <lineage>
        <taxon>Eukaryota</taxon>
        <taxon>Viridiplantae</taxon>
        <taxon>Streptophyta</taxon>
        <taxon>Embryophyta</taxon>
        <taxon>Tracheophyta</taxon>
        <taxon>Spermatophyta</taxon>
        <taxon>Magnoliopsida</taxon>
        <taxon>eudicotyledons</taxon>
        <taxon>Gunneridae</taxon>
        <taxon>Pentapetalae</taxon>
        <taxon>rosids</taxon>
        <taxon>Vitales</taxon>
        <taxon>Vitaceae</taxon>
        <taxon>Viteae</taxon>
        <taxon>Vitis</taxon>
    </lineage>
</organism>
<proteinExistence type="predicted"/>
<evidence type="ECO:0000313" key="2">
    <source>
        <dbReference type="Proteomes" id="UP000288805"/>
    </source>
</evidence>
<name>A0A438F584_VITVI</name>
<evidence type="ECO:0000313" key="1">
    <source>
        <dbReference type="EMBL" id="RVW55164.1"/>
    </source>
</evidence>
<accession>A0A438F584</accession>
<dbReference type="EMBL" id="QGNW01001119">
    <property type="protein sequence ID" value="RVW55164.1"/>
    <property type="molecule type" value="Genomic_DNA"/>
</dbReference>
<reference evidence="1 2" key="1">
    <citation type="journal article" date="2018" name="PLoS Genet.">
        <title>Population sequencing reveals clonal diversity and ancestral inbreeding in the grapevine cultivar Chardonnay.</title>
        <authorList>
            <person name="Roach M.J."/>
            <person name="Johnson D.L."/>
            <person name="Bohlmann J."/>
            <person name="van Vuuren H.J."/>
            <person name="Jones S.J."/>
            <person name="Pretorius I.S."/>
            <person name="Schmidt S.A."/>
            <person name="Borneman A.R."/>
        </authorList>
    </citation>
    <scope>NUCLEOTIDE SEQUENCE [LARGE SCALE GENOMIC DNA]</scope>
    <source>
        <strain evidence="2">cv. Chardonnay</strain>
        <tissue evidence="1">Leaf</tissue>
    </source>
</reference>
<dbReference type="Proteomes" id="UP000288805">
    <property type="component" value="Unassembled WGS sequence"/>
</dbReference>
<dbReference type="AlphaFoldDB" id="A0A438F584"/>
<comment type="caution">
    <text evidence="1">The sequence shown here is derived from an EMBL/GenBank/DDBJ whole genome shotgun (WGS) entry which is preliminary data.</text>
</comment>
<sequence length="199" mass="22059">MELKNIQTTLLHEMGEDGAIKGGRSQFVVESKSFEILVKDLGGKLKGCIWEKSRGVSSWIRFGEASLCCLLEGVEACCREVDNRSWIIGWMDGNRKYRLECRLNKAERFILCYVHDIEAKKYSIIFPKGKGQSSGWNSLAERLRGLGVAPTGGLKVTSGPEDSLRMRGGSKVLWREKGVEVKSFADAVKSTPGRVGKSV</sequence>
<protein>
    <submittedName>
        <fullName evidence="1">Uncharacterized protein</fullName>
    </submittedName>
</protein>
<gene>
    <name evidence="1" type="ORF">CK203_067156</name>
</gene>